<dbReference type="PRINTS" id="PR00385">
    <property type="entry name" value="P450"/>
</dbReference>
<dbReference type="InterPro" id="IPR017972">
    <property type="entry name" value="Cyt_P450_CS"/>
</dbReference>
<dbReference type="InterPro" id="IPR050651">
    <property type="entry name" value="Plant_Cytochrome_P450_Monoox"/>
</dbReference>
<keyword evidence="8" id="KW-0472">Membrane</keyword>
<feature type="compositionally biased region" description="Polar residues" evidence="7">
    <location>
        <begin position="143"/>
        <end position="155"/>
    </location>
</feature>
<name>A0A0D9VG75_9ORYZ</name>
<dbReference type="PANTHER" id="PTHR47947:SF42">
    <property type="entry name" value="OS02G0503700 PROTEIN"/>
    <property type="match status" value="1"/>
</dbReference>
<reference evidence="10" key="2">
    <citation type="submission" date="2013-12" db="EMBL/GenBank/DDBJ databases">
        <authorList>
            <person name="Yu Y."/>
            <person name="Lee S."/>
            <person name="de Baynast K."/>
            <person name="Wissotski M."/>
            <person name="Liu L."/>
            <person name="Talag J."/>
            <person name="Goicoechea J."/>
            <person name="Angelova A."/>
            <person name="Jetty R."/>
            <person name="Kudrna D."/>
            <person name="Golser W."/>
            <person name="Rivera L."/>
            <person name="Zhang J."/>
            <person name="Wing R."/>
        </authorList>
    </citation>
    <scope>NUCLEOTIDE SEQUENCE</scope>
</reference>
<accession>A0A0D9VG75</accession>
<keyword evidence="4 8" id="KW-1133">Transmembrane helix</keyword>
<organism evidence="9 10">
    <name type="scientific">Leersia perrieri</name>
    <dbReference type="NCBI Taxonomy" id="77586"/>
    <lineage>
        <taxon>Eukaryota</taxon>
        <taxon>Viridiplantae</taxon>
        <taxon>Streptophyta</taxon>
        <taxon>Embryophyta</taxon>
        <taxon>Tracheophyta</taxon>
        <taxon>Spermatophyta</taxon>
        <taxon>Magnoliopsida</taxon>
        <taxon>Liliopsida</taxon>
        <taxon>Poales</taxon>
        <taxon>Poaceae</taxon>
        <taxon>BOP clade</taxon>
        <taxon>Oryzoideae</taxon>
        <taxon>Oryzeae</taxon>
        <taxon>Oryzinae</taxon>
        <taxon>Leersia</taxon>
    </lineage>
</organism>
<evidence type="ECO:0008006" key="11">
    <source>
        <dbReference type="Google" id="ProtNLM"/>
    </source>
</evidence>
<evidence type="ECO:0000256" key="7">
    <source>
        <dbReference type="SAM" id="MobiDB-lite"/>
    </source>
</evidence>
<keyword evidence="1" id="KW-0349">Heme</keyword>
<dbReference type="Proteomes" id="UP000032180">
    <property type="component" value="Chromosome 2"/>
</dbReference>
<feature type="region of interest" description="Disordered" evidence="7">
    <location>
        <begin position="115"/>
        <end position="155"/>
    </location>
</feature>
<dbReference type="InterPro" id="IPR002401">
    <property type="entry name" value="Cyt_P450_E_grp-I"/>
</dbReference>
<dbReference type="STRING" id="77586.A0A0D9VG75"/>
<evidence type="ECO:0000256" key="6">
    <source>
        <dbReference type="ARBA" id="ARBA00023004"/>
    </source>
</evidence>
<dbReference type="Pfam" id="PF00067">
    <property type="entry name" value="p450"/>
    <property type="match status" value="3"/>
</dbReference>
<keyword evidence="2 8" id="KW-0812">Transmembrane</keyword>
<feature type="compositionally biased region" description="Basic residues" evidence="7">
    <location>
        <begin position="127"/>
        <end position="140"/>
    </location>
</feature>
<evidence type="ECO:0000313" key="9">
    <source>
        <dbReference type="EnsemblPlants" id="LPERR02G14000.1"/>
    </source>
</evidence>
<dbReference type="EnsemblPlants" id="LPERR02G14000.1">
    <property type="protein sequence ID" value="LPERR02G14000.1"/>
    <property type="gene ID" value="LPERR02G14000"/>
</dbReference>
<dbReference type="FunFam" id="1.10.630.10:FF:000026">
    <property type="entry name" value="Cytochrome P450 82C4"/>
    <property type="match status" value="3"/>
</dbReference>
<evidence type="ECO:0000256" key="2">
    <source>
        <dbReference type="ARBA" id="ARBA00022692"/>
    </source>
</evidence>
<dbReference type="GO" id="GO:0020037">
    <property type="term" value="F:heme binding"/>
    <property type="evidence" value="ECO:0007669"/>
    <property type="project" value="InterPro"/>
</dbReference>
<dbReference type="PANTHER" id="PTHR47947">
    <property type="entry name" value="CYTOCHROME P450 82C3-RELATED"/>
    <property type="match status" value="1"/>
</dbReference>
<dbReference type="GO" id="GO:0005506">
    <property type="term" value="F:iron ion binding"/>
    <property type="evidence" value="ECO:0007669"/>
    <property type="project" value="InterPro"/>
</dbReference>
<dbReference type="Gramene" id="LPERR02G14000.1">
    <property type="protein sequence ID" value="LPERR02G14000.1"/>
    <property type="gene ID" value="LPERR02G14000"/>
</dbReference>
<dbReference type="InterPro" id="IPR001128">
    <property type="entry name" value="Cyt_P450"/>
</dbReference>
<reference evidence="9 10" key="1">
    <citation type="submission" date="2012-08" db="EMBL/GenBank/DDBJ databases">
        <title>Oryza genome evolution.</title>
        <authorList>
            <person name="Wing R.A."/>
        </authorList>
    </citation>
    <scope>NUCLEOTIDE SEQUENCE</scope>
</reference>
<dbReference type="Gene3D" id="1.10.630.10">
    <property type="entry name" value="Cytochrome P450"/>
    <property type="match status" value="4"/>
</dbReference>
<evidence type="ECO:0000256" key="8">
    <source>
        <dbReference type="SAM" id="Phobius"/>
    </source>
</evidence>
<proteinExistence type="predicted"/>
<evidence type="ECO:0000256" key="1">
    <source>
        <dbReference type="ARBA" id="ARBA00022617"/>
    </source>
</evidence>
<dbReference type="PROSITE" id="PS00086">
    <property type="entry name" value="CYTOCHROME_P450"/>
    <property type="match status" value="3"/>
</dbReference>
<dbReference type="GO" id="GO:0004497">
    <property type="term" value="F:monooxygenase activity"/>
    <property type="evidence" value="ECO:0007669"/>
    <property type="project" value="InterPro"/>
</dbReference>
<evidence type="ECO:0000256" key="4">
    <source>
        <dbReference type="ARBA" id="ARBA00022989"/>
    </source>
</evidence>
<dbReference type="PRINTS" id="PR00463">
    <property type="entry name" value="EP450I"/>
</dbReference>
<evidence type="ECO:0000256" key="3">
    <source>
        <dbReference type="ARBA" id="ARBA00022723"/>
    </source>
</evidence>
<feature type="transmembrane region" description="Helical" evidence="8">
    <location>
        <begin position="789"/>
        <end position="812"/>
    </location>
</feature>
<keyword evidence="6" id="KW-0408">Iron</keyword>
<reference evidence="9" key="3">
    <citation type="submission" date="2015-04" db="UniProtKB">
        <authorList>
            <consortium name="EnsemblPlants"/>
        </authorList>
    </citation>
    <scope>IDENTIFICATION</scope>
</reference>
<sequence>MNTMMAMICEKTYYGADDGEVSSEARWFREMVEETMALSGASTVWDFLPAPLRWLDVGGVGRRLWRLRESRTRFLQGLIDDQRKEMEHDDDDPAASGRRRRTMIGVLLSVQSKEPEACPDQLTRTLGKGKPRLAHNRRKKDSSVASEIRSSLEAGTSTSTDTIEWAMSLLLNNPDVMRKACDEIDACIGQPVRLLEAADLPKLQYLRCIIMETLRLYPPAPLLVPHESSTDCTVAGFHIPQGTMLLVNTFDIQRDPRVWDEPTSFIPERFEDGRSEGKMSIPFGMGRRKCPAENLGMQMVGLALGTMIQCFEWERVGEEPVDMTEGSGLSMPKEVPLQAFYRPQARKSFLHAPTLLLMAVLLLLLPLLMLTATARRRRRGGEAAQRHPPEPAGLPLVGHLHLFKRPLHRTLARLAARHGDVFRLRLGPGRVAIVVSSASAADECLGAHDVADDGEVSSEARWFREMVEETMALSGASTVWDFLPAPLRWLDVGGVGRRLWRLRESRTRFLQGLIDDQRKEMECMGAAGDDDDAPAAATARRRSMIGVLLSVQKKDPDACPDQLIRSLCISSLEAGTDTSADTIEWAMSLLLNNPDVMRKARDEIDACIGQPVRLLEAADLTKLQYLRCIIMETLRLYPPAPLLVPHEASTDCSVAGFHIPHGTMLLVNTFAIHRDPQVWDEPTSFIPERFEDRRAEGKMAIPFGMGRRKCPAENLGMQMVGLALGTLIQCFEWERVGEELVDMTEGSGLTMPKEVPLQAFYQARASCHTILRDVPSETNRTPASTLTMVMDATFGGVLVALLLVLFAAAAAVRRSGGGGGGGGGRRLPGPVALPVVGHLHLFRRPLHRTLARLAARHGAGVIMGLRFGSRRVAVVSSAPAAEECLGAHDLAFANRPRLPSGEILAYEWSTMGTASYGPYWRHIRRIAVTELLSAHRVSHFADVNVREVRALARRLYRRSGGGGRARVELKSRLFELLMNTMMAMICERTFYGADDDEVSEEARWFRAVVKETMELSGASTVWDFLPAPARWLDAGRMTRRMRELSDSRTKFLQRLIDDQRKDMNAADDDHTPTRRRTMIGVLLSLQSKDPDSCPDQLIRSLCIGSLQAGTDTSAATVEWAMSLLLNNPGAMERARAEIDACVGQRSPEPRLLEAADLPSLHYLRCVIMETLRLYPPVPLLAPHESSADCVVAGFHVPQGTMLLVNTFAIHRDPKVWDQPEAFIPDRFADGKNEGKMVIPFGMGRRRCPGENLGMQMVGLALGTLIQCFELERVGEELVDMGECSGLTMPKELPLEVFYQPRASMVHLLSKI</sequence>
<protein>
    <recommendedName>
        <fullName evidence="11">Cytochrome P450</fullName>
    </recommendedName>
</protein>
<dbReference type="InterPro" id="IPR036396">
    <property type="entry name" value="Cyt_P450_sf"/>
</dbReference>
<keyword evidence="5" id="KW-0560">Oxidoreductase</keyword>
<evidence type="ECO:0000256" key="5">
    <source>
        <dbReference type="ARBA" id="ARBA00023002"/>
    </source>
</evidence>
<feature type="transmembrane region" description="Helical" evidence="8">
    <location>
        <begin position="349"/>
        <end position="370"/>
    </location>
</feature>
<dbReference type="SUPFAM" id="SSF48264">
    <property type="entry name" value="Cytochrome P450"/>
    <property type="match status" value="3"/>
</dbReference>
<keyword evidence="3" id="KW-0479">Metal-binding</keyword>
<dbReference type="GO" id="GO:0016705">
    <property type="term" value="F:oxidoreductase activity, acting on paired donors, with incorporation or reduction of molecular oxygen"/>
    <property type="evidence" value="ECO:0007669"/>
    <property type="project" value="InterPro"/>
</dbReference>
<keyword evidence="10" id="KW-1185">Reference proteome</keyword>
<dbReference type="eggNOG" id="KOG0156">
    <property type="taxonomic scope" value="Eukaryota"/>
</dbReference>
<evidence type="ECO:0000313" key="10">
    <source>
        <dbReference type="Proteomes" id="UP000032180"/>
    </source>
</evidence>